<protein>
    <submittedName>
        <fullName evidence="1">Predicted protein</fullName>
    </submittedName>
</protein>
<proteinExistence type="evidence at transcript level"/>
<organism evidence="1">
    <name type="scientific">Hordeum vulgare subsp. vulgare</name>
    <name type="common">Domesticated barley</name>
    <dbReference type="NCBI Taxonomy" id="112509"/>
    <lineage>
        <taxon>Eukaryota</taxon>
        <taxon>Viridiplantae</taxon>
        <taxon>Streptophyta</taxon>
        <taxon>Embryophyta</taxon>
        <taxon>Tracheophyta</taxon>
        <taxon>Spermatophyta</taxon>
        <taxon>Magnoliopsida</taxon>
        <taxon>Liliopsida</taxon>
        <taxon>Poales</taxon>
        <taxon>Poaceae</taxon>
        <taxon>BOP clade</taxon>
        <taxon>Pooideae</taxon>
        <taxon>Triticodae</taxon>
        <taxon>Triticeae</taxon>
        <taxon>Hordeinae</taxon>
        <taxon>Hordeum</taxon>
    </lineage>
</organism>
<dbReference type="EMBL" id="AK356230">
    <property type="protein sequence ID" value="BAJ87448.1"/>
    <property type="molecule type" value="mRNA"/>
</dbReference>
<accession>F2CTT5</accession>
<dbReference type="AlphaFoldDB" id="F2CTT5"/>
<sequence length="123" mass="13536">MEVDSGGSLSMLADCRIQSYPSPRIERSRRSGEVLDAERAKKKLHAAAARDVFASDLVNDKYKIELTTNNSSFSSLLHGTSASMISMEGPPTTAPSPAFSMEQQNIWSAWKFLFMWRDAGASC</sequence>
<dbReference type="EMBL" id="AK355037">
    <property type="protein sequence ID" value="BAJ86256.1"/>
    <property type="molecule type" value="mRNA"/>
</dbReference>
<evidence type="ECO:0000313" key="1">
    <source>
        <dbReference type="EMBL" id="BAJ86256.1"/>
    </source>
</evidence>
<reference evidence="1" key="1">
    <citation type="journal article" date="2011" name="Plant Physiol.">
        <title>Comprehensive sequence analysis of 24,783 barley full-length cDNAs derived from 12 clone libraries.</title>
        <authorList>
            <person name="Matsumoto T."/>
            <person name="Tanaka T."/>
            <person name="Sakai H."/>
            <person name="Amano N."/>
            <person name="Kanamori H."/>
            <person name="Kurita K."/>
            <person name="Kikuta A."/>
            <person name="Kamiya K."/>
            <person name="Yamamoto M."/>
            <person name="Ikawa H."/>
            <person name="Fujii N."/>
            <person name="Hori K."/>
            <person name="Itoh T."/>
            <person name="Sato K."/>
        </authorList>
    </citation>
    <scope>NUCLEOTIDE SEQUENCE</scope>
    <source>
        <tissue evidence="1">Shoot</tissue>
    </source>
</reference>
<name>F2CTT5_HORVV</name>